<dbReference type="EMBL" id="KL142408">
    <property type="protein sequence ID" value="KDR68438.1"/>
    <property type="molecule type" value="Genomic_DNA"/>
</dbReference>
<dbReference type="HOGENOM" id="CLU_027203_0_0_1"/>
<sequence length="685" mass="73741">MSPDGFLENVNGLSHSSNWHSIRPWAPSLSLAVREITSVSATFILSSTFDAEFDPSLASLGLRAAEDEPEHAFNGNSTAPLSAERKPNSVIADALAKGLSVNVNGSAWPRAFIRIDDQLDEAVIIIYALMPGRQYDIELGLASAGQPSLARHQVTTEDDSDHDTAEIHTDPESPTPDNSTSSDPHSTPSTSPSRTVPGTPPNAVPQITLEDRLNQLQHTLSTVNAERETIVSSLKSARRDAQKAESALRSEIDTLKRTSEKNAAGELRGKQKVLALQEALKRAQNSTKEMEEMADELESLVPGLNAQKGEKENDHGKIKSEADRVRKDREDVEEKERKRLEAMRAELAGLTNKLEKLGGKKEKLETTIIPDLEDRLRETANEIEAEEQELLRLEAEDHQAQIQAESQRTMNGQQPVESNSPSYVPLQRVRHHSHGDKQAPIGRPPAPIQRPPHVDVTGTAANSNSNPVLPQSASSPLWSPSAAQRQHQPHSHVPHSAQNTHIPHSHSFHGHGTQNHSTPTLLTNHRRSSQKSNSMTISTASTPSISNPASTSLSSILTGSTTSSPASSSLTSSPTRTSPGISAAMSTLSSRAPAFEPSRSLGPIKSINGTSHFQGHGGPNTTTSSSRFPQPASPVAMHTQRPSGSFVGTARPMAVSGSKNGAHGHAYWAETHGHGQAPSGFDRSR</sequence>
<feature type="compositionally biased region" description="Low complexity" evidence="1">
    <location>
        <begin position="469"/>
        <end position="484"/>
    </location>
</feature>
<organism evidence="2 3">
    <name type="scientific">Galerina marginata (strain CBS 339.88)</name>
    <dbReference type="NCBI Taxonomy" id="685588"/>
    <lineage>
        <taxon>Eukaryota</taxon>
        <taxon>Fungi</taxon>
        <taxon>Dikarya</taxon>
        <taxon>Basidiomycota</taxon>
        <taxon>Agaricomycotina</taxon>
        <taxon>Agaricomycetes</taxon>
        <taxon>Agaricomycetidae</taxon>
        <taxon>Agaricales</taxon>
        <taxon>Agaricineae</taxon>
        <taxon>Strophariaceae</taxon>
        <taxon>Galerina</taxon>
    </lineage>
</organism>
<feature type="region of interest" description="Disordered" evidence="1">
    <location>
        <begin position="394"/>
        <end position="665"/>
    </location>
</feature>
<feature type="region of interest" description="Disordered" evidence="1">
    <location>
        <begin position="148"/>
        <end position="205"/>
    </location>
</feature>
<reference evidence="3" key="1">
    <citation type="journal article" date="2014" name="Proc. Natl. Acad. Sci. U.S.A.">
        <title>Extensive sampling of basidiomycete genomes demonstrates inadequacy of the white-rot/brown-rot paradigm for wood decay fungi.</title>
        <authorList>
            <person name="Riley R."/>
            <person name="Salamov A.A."/>
            <person name="Brown D.W."/>
            <person name="Nagy L.G."/>
            <person name="Floudas D."/>
            <person name="Held B.W."/>
            <person name="Levasseur A."/>
            <person name="Lombard V."/>
            <person name="Morin E."/>
            <person name="Otillar R."/>
            <person name="Lindquist E.A."/>
            <person name="Sun H."/>
            <person name="LaButti K.M."/>
            <person name="Schmutz J."/>
            <person name="Jabbour D."/>
            <person name="Luo H."/>
            <person name="Baker S.E."/>
            <person name="Pisabarro A.G."/>
            <person name="Walton J.D."/>
            <person name="Blanchette R.A."/>
            <person name="Henrissat B."/>
            <person name="Martin F."/>
            <person name="Cullen D."/>
            <person name="Hibbett D.S."/>
            <person name="Grigoriev I.V."/>
        </authorList>
    </citation>
    <scope>NUCLEOTIDE SEQUENCE [LARGE SCALE GENOMIC DNA]</scope>
    <source>
        <strain evidence="3">CBS 339.88</strain>
    </source>
</reference>
<feature type="compositionally biased region" description="Polar residues" evidence="1">
    <location>
        <begin position="400"/>
        <end position="422"/>
    </location>
</feature>
<feature type="region of interest" description="Disordered" evidence="1">
    <location>
        <begin position="304"/>
        <end position="337"/>
    </location>
</feature>
<evidence type="ECO:0000313" key="2">
    <source>
        <dbReference type="EMBL" id="KDR68438.1"/>
    </source>
</evidence>
<name>A0A067SNX9_GALM3</name>
<dbReference type="AlphaFoldDB" id="A0A067SNX9"/>
<accession>A0A067SNX9</accession>
<feature type="compositionally biased region" description="Polar residues" evidence="1">
    <location>
        <begin position="607"/>
        <end position="628"/>
    </location>
</feature>
<dbReference type="STRING" id="685588.A0A067SNX9"/>
<feature type="compositionally biased region" description="Basic and acidic residues" evidence="1">
    <location>
        <begin position="308"/>
        <end position="337"/>
    </location>
</feature>
<feature type="compositionally biased region" description="Low complexity" evidence="1">
    <location>
        <begin position="550"/>
        <end position="579"/>
    </location>
</feature>
<proteinExistence type="predicted"/>
<evidence type="ECO:0000256" key="1">
    <source>
        <dbReference type="SAM" id="MobiDB-lite"/>
    </source>
</evidence>
<gene>
    <name evidence="2" type="ORF">GALMADRAFT_257166</name>
</gene>
<feature type="compositionally biased region" description="Basic and acidic residues" evidence="1">
    <location>
        <begin position="162"/>
        <end position="171"/>
    </location>
</feature>
<evidence type="ECO:0000313" key="3">
    <source>
        <dbReference type="Proteomes" id="UP000027222"/>
    </source>
</evidence>
<feature type="compositionally biased region" description="Polar residues" evidence="1">
    <location>
        <begin position="512"/>
        <end position="523"/>
    </location>
</feature>
<keyword evidence="3" id="KW-1185">Reference proteome</keyword>
<feature type="compositionally biased region" description="Polar residues" evidence="1">
    <location>
        <begin position="530"/>
        <end position="549"/>
    </location>
</feature>
<dbReference type="Proteomes" id="UP000027222">
    <property type="component" value="Unassembled WGS sequence"/>
</dbReference>
<protein>
    <submittedName>
        <fullName evidence="2">Uncharacterized protein</fullName>
    </submittedName>
</protein>
<feature type="compositionally biased region" description="Low complexity" evidence="1">
    <location>
        <begin position="175"/>
        <end position="197"/>
    </location>
</feature>
<feature type="compositionally biased region" description="Polar residues" evidence="1">
    <location>
        <begin position="459"/>
        <end position="468"/>
    </location>
</feature>
<dbReference type="OrthoDB" id="2596255at2759"/>